<dbReference type="Proteomes" id="UP000288216">
    <property type="component" value="Unassembled WGS sequence"/>
</dbReference>
<proteinExistence type="predicted"/>
<gene>
    <name evidence="1" type="ORF">scyTo_0001190</name>
</gene>
<keyword evidence="2" id="KW-1185">Reference proteome</keyword>
<reference evidence="1 2" key="1">
    <citation type="journal article" date="2018" name="Nat. Ecol. Evol.">
        <title>Shark genomes provide insights into elasmobranch evolution and the origin of vertebrates.</title>
        <authorList>
            <person name="Hara Y"/>
            <person name="Yamaguchi K"/>
            <person name="Onimaru K"/>
            <person name="Kadota M"/>
            <person name="Koyanagi M"/>
            <person name="Keeley SD"/>
            <person name="Tatsumi K"/>
            <person name="Tanaka K"/>
            <person name="Motone F"/>
            <person name="Kageyama Y"/>
            <person name="Nozu R"/>
            <person name="Adachi N"/>
            <person name="Nishimura O"/>
            <person name="Nakagawa R"/>
            <person name="Tanegashima C"/>
            <person name="Kiyatake I"/>
            <person name="Matsumoto R"/>
            <person name="Murakumo K"/>
            <person name="Nishida K"/>
            <person name="Terakita A"/>
            <person name="Kuratani S"/>
            <person name="Sato K"/>
            <person name="Hyodo S Kuraku.S."/>
        </authorList>
    </citation>
    <scope>NUCLEOTIDE SEQUENCE [LARGE SCALE GENOMIC DNA]</scope>
</reference>
<feature type="non-terminal residue" evidence="1">
    <location>
        <position position="212"/>
    </location>
</feature>
<evidence type="ECO:0000313" key="1">
    <source>
        <dbReference type="EMBL" id="GCB70086.1"/>
    </source>
</evidence>
<dbReference type="EMBL" id="BFAA01000258">
    <property type="protein sequence ID" value="GCB70086.1"/>
    <property type="molecule type" value="Genomic_DNA"/>
</dbReference>
<accession>A0A401PAC8</accession>
<sequence>VCVCIFLVGSEEERQRHQWVKSQPAPCETMTTRSSISVEEMASDWCKMTSEHYLQHCHLTFINVFNELLFSQQHKSTRYLKWAQDGLLLSKKVNCKDEAVDLTVIQTMEIMWTLYGEVKKKCNHGGFVAALLKNFEQMKDDSELKDIICLTKPLINQIPIDSIAPHWTDLQKNTALTILLAQFADYIKKFAAEGDSVLTDFEINCQFNNQVS</sequence>
<evidence type="ECO:0000313" key="2">
    <source>
        <dbReference type="Proteomes" id="UP000288216"/>
    </source>
</evidence>
<protein>
    <submittedName>
        <fullName evidence="1">Uncharacterized protein</fullName>
    </submittedName>
</protein>
<organism evidence="1 2">
    <name type="scientific">Scyliorhinus torazame</name>
    <name type="common">Cloudy catshark</name>
    <name type="synonym">Catulus torazame</name>
    <dbReference type="NCBI Taxonomy" id="75743"/>
    <lineage>
        <taxon>Eukaryota</taxon>
        <taxon>Metazoa</taxon>
        <taxon>Chordata</taxon>
        <taxon>Craniata</taxon>
        <taxon>Vertebrata</taxon>
        <taxon>Chondrichthyes</taxon>
        <taxon>Elasmobranchii</taxon>
        <taxon>Galeomorphii</taxon>
        <taxon>Galeoidea</taxon>
        <taxon>Carcharhiniformes</taxon>
        <taxon>Scyliorhinidae</taxon>
        <taxon>Scyliorhinus</taxon>
    </lineage>
</organism>
<comment type="caution">
    <text evidence="1">The sequence shown here is derived from an EMBL/GenBank/DDBJ whole genome shotgun (WGS) entry which is preliminary data.</text>
</comment>
<dbReference type="AlphaFoldDB" id="A0A401PAC8"/>
<name>A0A401PAC8_SCYTO</name>
<feature type="non-terminal residue" evidence="1">
    <location>
        <position position="1"/>
    </location>
</feature>